<protein>
    <submittedName>
        <fullName evidence="2">Uncharacterized protein</fullName>
    </submittedName>
</protein>
<evidence type="ECO:0000313" key="3">
    <source>
        <dbReference type="Proteomes" id="UP000308197"/>
    </source>
</evidence>
<dbReference type="Proteomes" id="UP000308197">
    <property type="component" value="Unassembled WGS sequence"/>
</dbReference>
<dbReference type="STRING" id="1314778.A0A5C3NXQ9"/>
<dbReference type="InParanoid" id="A0A5C3NXQ9"/>
<proteinExistence type="predicted"/>
<feature type="region of interest" description="Disordered" evidence="1">
    <location>
        <begin position="1"/>
        <end position="40"/>
    </location>
</feature>
<dbReference type="EMBL" id="ML211527">
    <property type="protein sequence ID" value="TFK82051.1"/>
    <property type="molecule type" value="Genomic_DNA"/>
</dbReference>
<evidence type="ECO:0000313" key="2">
    <source>
        <dbReference type="EMBL" id="TFK82051.1"/>
    </source>
</evidence>
<name>A0A5C3NXQ9_9APHY</name>
<organism evidence="2 3">
    <name type="scientific">Polyporus arcularius HHB13444</name>
    <dbReference type="NCBI Taxonomy" id="1314778"/>
    <lineage>
        <taxon>Eukaryota</taxon>
        <taxon>Fungi</taxon>
        <taxon>Dikarya</taxon>
        <taxon>Basidiomycota</taxon>
        <taxon>Agaricomycotina</taxon>
        <taxon>Agaricomycetes</taxon>
        <taxon>Polyporales</taxon>
        <taxon>Polyporaceae</taxon>
        <taxon>Polyporus</taxon>
    </lineage>
</organism>
<sequence>MGRRPKYLTAEARQAAAREHSRRYAQSERGKTARAARNAQACTQRREFNNRVLGLHMPEGMSCYARPLLRASFAFEPDPELSLGLWAEPYAFILPGTSIRPSLDSGDGVWASPEARLSIYHYCRIMDEGPARAEGWRSDDLDLAAVEAQIKDEIAARRDAWVAARDGGVGSADAYALEVYLHWGARIIAMLGDEWELRKHGVEAYVAARSQRRLPWQIMRVSMFAMLNK</sequence>
<reference evidence="2 3" key="1">
    <citation type="journal article" date="2019" name="Nat. Ecol. Evol.">
        <title>Megaphylogeny resolves global patterns of mushroom evolution.</title>
        <authorList>
            <person name="Varga T."/>
            <person name="Krizsan K."/>
            <person name="Foldi C."/>
            <person name="Dima B."/>
            <person name="Sanchez-Garcia M."/>
            <person name="Sanchez-Ramirez S."/>
            <person name="Szollosi G.J."/>
            <person name="Szarkandi J.G."/>
            <person name="Papp V."/>
            <person name="Albert L."/>
            <person name="Andreopoulos W."/>
            <person name="Angelini C."/>
            <person name="Antonin V."/>
            <person name="Barry K.W."/>
            <person name="Bougher N.L."/>
            <person name="Buchanan P."/>
            <person name="Buyck B."/>
            <person name="Bense V."/>
            <person name="Catcheside P."/>
            <person name="Chovatia M."/>
            <person name="Cooper J."/>
            <person name="Damon W."/>
            <person name="Desjardin D."/>
            <person name="Finy P."/>
            <person name="Geml J."/>
            <person name="Haridas S."/>
            <person name="Hughes K."/>
            <person name="Justo A."/>
            <person name="Karasinski D."/>
            <person name="Kautmanova I."/>
            <person name="Kiss B."/>
            <person name="Kocsube S."/>
            <person name="Kotiranta H."/>
            <person name="LaButti K.M."/>
            <person name="Lechner B.E."/>
            <person name="Liimatainen K."/>
            <person name="Lipzen A."/>
            <person name="Lukacs Z."/>
            <person name="Mihaltcheva S."/>
            <person name="Morgado L.N."/>
            <person name="Niskanen T."/>
            <person name="Noordeloos M.E."/>
            <person name="Ohm R.A."/>
            <person name="Ortiz-Santana B."/>
            <person name="Ovrebo C."/>
            <person name="Racz N."/>
            <person name="Riley R."/>
            <person name="Savchenko A."/>
            <person name="Shiryaev A."/>
            <person name="Soop K."/>
            <person name="Spirin V."/>
            <person name="Szebenyi C."/>
            <person name="Tomsovsky M."/>
            <person name="Tulloss R.E."/>
            <person name="Uehling J."/>
            <person name="Grigoriev I.V."/>
            <person name="Vagvolgyi C."/>
            <person name="Papp T."/>
            <person name="Martin F.M."/>
            <person name="Miettinen O."/>
            <person name="Hibbett D.S."/>
            <person name="Nagy L.G."/>
        </authorList>
    </citation>
    <scope>NUCLEOTIDE SEQUENCE [LARGE SCALE GENOMIC DNA]</scope>
    <source>
        <strain evidence="2 3">HHB13444</strain>
    </source>
</reference>
<gene>
    <name evidence="2" type="ORF">K466DRAFT_501020</name>
</gene>
<dbReference type="AlphaFoldDB" id="A0A5C3NXQ9"/>
<evidence type="ECO:0000256" key="1">
    <source>
        <dbReference type="SAM" id="MobiDB-lite"/>
    </source>
</evidence>
<accession>A0A5C3NXQ9</accession>
<keyword evidence="3" id="KW-1185">Reference proteome</keyword>